<reference evidence="2 3" key="1">
    <citation type="submission" date="2024-03" db="EMBL/GenBank/DDBJ databases">
        <title>Adaptation during the transition from Ophiocordyceps entomopathogen to insect associate is accompanied by gene loss and intensified selection.</title>
        <authorList>
            <person name="Ward C.M."/>
            <person name="Onetto C.A."/>
            <person name="Borneman A.R."/>
        </authorList>
    </citation>
    <scope>NUCLEOTIDE SEQUENCE [LARGE SCALE GENOMIC DNA]</scope>
    <source>
        <strain evidence="2">AWRI1</strain>
        <tissue evidence="2">Single Adult Female</tissue>
    </source>
</reference>
<name>A0AAN9T411_9HEMI</name>
<dbReference type="AlphaFoldDB" id="A0AAN9T411"/>
<evidence type="ECO:0000313" key="2">
    <source>
        <dbReference type="EMBL" id="KAK7573488.1"/>
    </source>
</evidence>
<proteinExistence type="predicted"/>
<evidence type="ECO:0000313" key="3">
    <source>
        <dbReference type="Proteomes" id="UP001367676"/>
    </source>
</evidence>
<sequence>MSYSSIIYPKASQLIRHTESVVDVHSKATPFRHFGIKPEIEENEEDGATVTFKFASLSKYENGNALPFLVLQDQLTTALKLSYPYGVILQSKEKSAVYPVVQFCHGGVDTKTRDEVSLIQGYTSQIAPYKEVRQIEPEVDSIFSNHLSSFYIILGFKTSGTQALLDSWKDWTGARYIYINFPEQLCLKKITLYRRESTDDMNLFSFIVVVLCDGVDSKEKQRTLLDFVQRLRAERTSNFISVYEEVIT</sequence>
<protein>
    <recommendedName>
        <fullName evidence="1">DUF7153 domain-containing protein</fullName>
    </recommendedName>
</protein>
<gene>
    <name evidence="2" type="ORF">V9T40_010679</name>
</gene>
<feature type="domain" description="DUF7153" evidence="1">
    <location>
        <begin position="86"/>
        <end position="245"/>
    </location>
</feature>
<dbReference type="EMBL" id="JBBCAQ010000037">
    <property type="protein sequence ID" value="KAK7573488.1"/>
    <property type="molecule type" value="Genomic_DNA"/>
</dbReference>
<dbReference type="Pfam" id="PF23672">
    <property type="entry name" value="DUF7153"/>
    <property type="match status" value="1"/>
</dbReference>
<organism evidence="2 3">
    <name type="scientific">Parthenolecanium corni</name>
    <dbReference type="NCBI Taxonomy" id="536013"/>
    <lineage>
        <taxon>Eukaryota</taxon>
        <taxon>Metazoa</taxon>
        <taxon>Ecdysozoa</taxon>
        <taxon>Arthropoda</taxon>
        <taxon>Hexapoda</taxon>
        <taxon>Insecta</taxon>
        <taxon>Pterygota</taxon>
        <taxon>Neoptera</taxon>
        <taxon>Paraneoptera</taxon>
        <taxon>Hemiptera</taxon>
        <taxon>Sternorrhyncha</taxon>
        <taxon>Coccoidea</taxon>
        <taxon>Coccidae</taxon>
        <taxon>Parthenolecanium</taxon>
    </lineage>
</organism>
<comment type="caution">
    <text evidence="2">The sequence shown here is derived from an EMBL/GenBank/DDBJ whole genome shotgun (WGS) entry which is preliminary data.</text>
</comment>
<dbReference type="PANTHER" id="PTHR22198">
    <property type="entry name" value="FERM DOMAIN-CONTAINING PROTEIN"/>
    <property type="match status" value="1"/>
</dbReference>
<dbReference type="Proteomes" id="UP001367676">
    <property type="component" value="Unassembled WGS sequence"/>
</dbReference>
<dbReference type="InterPro" id="IPR055577">
    <property type="entry name" value="DUF7153"/>
</dbReference>
<accession>A0AAN9T411</accession>
<evidence type="ECO:0000259" key="1">
    <source>
        <dbReference type="Pfam" id="PF23672"/>
    </source>
</evidence>
<dbReference type="PANTHER" id="PTHR22198:SF1">
    <property type="entry name" value="FERM DOMAIN-CONTAINING PROTEIN"/>
    <property type="match status" value="1"/>
</dbReference>
<keyword evidence="3" id="KW-1185">Reference proteome</keyword>